<evidence type="ECO:0000313" key="2">
    <source>
        <dbReference type="Proteomes" id="UP000276133"/>
    </source>
</evidence>
<gene>
    <name evidence="1" type="ORF">BpHYR1_003925</name>
</gene>
<protein>
    <submittedName>
        <fullName evidence="1">Uncharacterized protein</fullName>
    </submittedName>
</protein>
<keyword evidence="2" id="KW-1185">Reference proteome</keyword>
<dbReference type="EMBL" id="REGN01006808">
    <property type="protein sequence ID" value="RNA08222.1"/>
    <property type="molecule type" value="Genomic_DNA"/>
</dbReference>
<reference evidence="1 2" key="1">
    <citation type="journal article" date="2018" name="Sci. Rep.">
        <title>Genomic signatures of local adaptation to the degree of environmental predictability in rotifers.</title>
        <authorList>
            <person name="Franch-Gras L."/>
            <person name="Hahn C."/>
            <person name="Garcia-Roger E.M."/>
            <person name="Carmona M.J."/>
            <person name="Serra M."/>
            <person name="Gomez A."/>
        </authorList>
    </citation>
    <scope>NUCLEOTIDE SEQUENCE [LARGE SCALE GENOMIC DNA]</scope>
    <source>
        <strain evidence="1">HYR1</strain>
    </source>
</reference>
<dbReference type="AlphaFoldDB" id="A0A3M7QAH7"/>
<accession>A0A3M7QAH7</accession>
<name>A0A3M7QAH7_BRAPC</name>
<comment type="caution">
    <text evidence="1">The sequence shown here is derived from an EMBL/GenBank/DDBJ whole genome shotgun (WGS) entry which is preliminary data.</text>
</comment>
<organism evidence="1 2">
    <name type="scientific">Brachionus plicatilis</name>
    <name type="common">Marine rotifer</name>
    <name type="synonym">Brachionus muelleri</name>
    <dbReference type="NCBI Taxonomy" id="10195"/>
    <lineage>
        <taxon>Eukaryota</taxon>
        <taxon>Metazoa</taxon>
        <taxon>Spiralia</taxon>
        <taxon>Gnathifera</taxon>
        <taxon>Rotifera</taxon>
        <taxon>Eurotatoria</taxon>
        <taxon>Monogononta</taxon>
        <taxon>Pseudotrocha</taxon>
        <taxon>Ploima</taxon>
        <taxon>Brachionidae</taxon>
        <taxon>Brachionus</taxon>
    </lineage>
</organism>
<sequence>MMMMHQFNLFFNQLSNILRKNIFFPKQLLDMSCQTKKFTVLKFKIYLKINHFDRRNYLLLKFFFPYQTTYGTIHKQVLPNFACTNSPVFRAKTNLLRYKYFLNLRGSFNFEK</sequence>
<dbReference type="Proteomes" id="UP000276133">
    <property type="component" value="Unassembled WGS sequence"/>
</dbReference>
<evidence type="ECO:0000313" key="1">
    <source>
        <dbReference type="EMBL" id="RNA08222.1"/>
    </source>
</evidence>
<proteinExistence type="predicted"/>